<evidence type="ECO:0000256" key="4">
    <source>
        <dbReference type="ARBA" id="ARBA00023125"/>
    </source>
</evidence>
<dbReference type="SMART" id="SM00382">
    <property type="entry name" value="AAA"/>
    <property type="match status" value="1"/>
</dbReference>
<dbReference type="InterPro" id="IPR009057">
    <property type="entry name" value="Homeodomain-like_sf"/>
</dbReference>
<dbReference type="PROSITE" id="PS00675">
    <property type="entry name" value="SIGMA54_INTERACT_1"/>
    <property type="match status" value="1"/>
</dbReference>
<dbReference type="GO" id="GO:0043565">
    <property type="term" value="F:sequence-specific DNA binding"/>
    <property type="evidence" value="ECO:0007669"/>
    <property type="project" value="InterPro"/>
</dbReference>
<comment type="caution">
    <text evidence="7">The sequence shown here is derived from an EMBL/GenBank/DDBJ whole genome shotgun (WGS) entry which is preliminary data.</text>
</comment>
<evidence type="ECO:0000256" key="1">
    <source>
        <dbReference type="ARBA" id="ARBA00022741"/>
    </source>
</evidence>
<dbReference type="Pfam" id="PF02954">
    <property type="entry name" value="HTH_8"/>
    <property type="match status" value="1"/>
</dbReference>
<dbReference type="InterPro" id="IPR002197">
    <property type="entry name" value="HTH_Fis"/>
</dbReference>
<dbReference type="Pfam" id="PF00158">
    <property type="entry name" value="Sigma54_activat"/>
    <property type="match status" value="1"/>
</dbReference>
<dbReference type="InterPro" id="IPR025943">
    <property type="entry name" value="Sigma_54_int_dom_ATP-bd_2"/>
</dbReference>
<evidence type="ECO:0000313" key="7">
    <source>
        <dbReference type="EMBL" id="TYP64307.1"/>
    </source>
</evidence>
<evidence type="ECO:0000256" key="3">
    <source>
        <dbReference type="ARBA" id="ARBA00023015"/>
    </source>
</evidence>
<keyword evidence="4 7" id="KW-0238">DNA-binding</keyword>
<dbReference type="PROSITE" id="PS00676">
    <property type="entry name" value="SIGMA54_INTERACT_2"/>
    <property type="match status" value="1"/>
</dbReference>
<dbReference type="Proteomes" id="UP000324282">
    <property type="component" value="Unassembled WGS sequence"/>
</dbReference>
<dbReference type="InterPro" id="IPR002078">
    <property type="entry name" value="Sigma_54_int"/>
</dbReference>
<dbReference type="SUPFAM" id="SSF46689">
    <property type="entry name" value="Homeodomain-like"/>
    <property type="match status" value="1"/>
</dbReference>
<dbReference type="InterPro" id="IPR003593">
    <property type="entry name" value="AAA+_ATPase"/>
</dbReference>
<dbReference type="GO" id="GO:0006355">
    <property type="term" value="P:regulation of DNA-templated transcription"/>
    <property type="evidence" value="ECO:0007669"/>
    <property type="project" value="InterPro"/>
</dbReference>
<protein>
    <submittedName>
        <fullName evidence="7">DNA-binding NtrC family response regulator</fullName>
    </submittedName>
</protein>
<dbReference type="PROSITE" id="PS50045">
    <property type="entry name" value="SIGMA54_INTERACT_4"/>
    <property type="match status" value="1"/>
</dbReference>
<dbReference type="PANTHER" id="PTHR32071:SF21">
    <property type="entry name" value="TRANSCRIPTIONAL REGULATORY PROTEIN FLGR"/>
    <property type="match status" value="1"/>
</dbReference>
<dbReference type="EMBL" id="VNHQ01000013">
    <property type="protein sequence ID" value="TYP64307.1"/>
    <property type="molecule type" value="Genomic_DNA"/>
</dbReference>
<dbReference type="SUPFAM" id="SSF52540">
    <property type="entry name" value="P-loop containing nucleoside triphosphate hydrolases"/>
    <property type="match status" value="1"/>
</dbReference>
<dbReference type="PANTHER" id="PTHR32071">
    <property type="entry name" value="TRANSCRIPTIONAL REGULATORY PROTEIN"/>
    <property type="match status" value="1"/>
</dbReference>
<dbReference type="InterPro" id="IPR058031">
    <property type="entry name" value="AAA_lid_NorR"/>
</dbReference>
<evidence type="ECO:0000256" key="2">
    <source>
        <dbReference type="ARBA" id="ARBA00022840"/>
    </source>
</evidence>
<keyword evidence="3" id="KW-0805">Transcription regulation</keyword>
<evidence type="ECO:0000259" key="6">
    <source>
        <dbReference type="PROSITE" id="PS50045"/>
    </source>
</evidence>
<dbReference type="FunFam" id="3.40.50.300:FF:000006">
    <property type="entry name" value="DNA-binding transcriptional regulator NtrC"/>
    <property type="match status" value="1"/>
</dbReference>
<evidence type="ECO:0000313" key="8">
    <source>
        <dbReference type="Proteomes" id="UP000324282"/>
    </source>
</evidence>
<accession>A0A5S5BB91</accession>
<keyword evidence="5" id="KW-0804">Transcription</keyword>
<name>A0A5S5BB91_STUST</name>
<dbReference type="GO" id="GO:0005524">
    <property type="term" value="F:ATP binding"/>
    <property type="evidence" value="ECO:0007669"/>
    <property type="project" value="UniProtKB-KW"/>
</dbReference>
<proteinExistence type="predicted"/>
<dbReference type="AlphaFoldDB" id="A0A5S5BB91"/>
<dbReference type="InterPro" id="IPR025662">
    <property type="entry name" value="Sigma_54_int_dom_ATP-bd_1"/>
</dbReference>
<dbReference type="SUPFAM" id="SSF52172">
    <property type="entry name" value="CheY-like"/>
    <property type="match status" value="1"/>
</dbReference>
<feature type="domain" description="Sigma-54 factor interaction" evidence="6">
    <location>
        <begin position="161"/>
        <end position="389"/>
    </location>
</feature>
<dbReference type="Gene3D" id="1.10.10.60">
    <property type="entry name" value="Homeodomain-like"/>
    <property type="match status" value="1"/>
</dbReference>
<dbReference type="Pfam" id="PF25601">
    <property type="entry name" value="AAA_lid_14"/>
    <property type="match status" value="1"/>
</dbReference>
<dbReference type="InterPro" id="IPR011006">
    <property type="entry name" value="CheY-like_superfamily"/>
</dbReference>
<reference evidence="7 8" key="1">
    <citation type="submission" date="2019-07" db="EMBL/GenBank/DDBJ databases">
        <title>Deep subsurface shale carbon reservoir microbial communities from Ohio and West Virginia, USA.</title>
        <authorList>
            <person name="Wrighton K."/>
        </authorList>
    </citation>
    <scope>NUCLEOTIDE SEQUENCE [LARGE SCALE GENOMIC DNA]</scope>
    <source>
        <strain evidence="7 8">NP_8Ht</strain>
    </source>
</reference>
<dbReference type="InterPro" id="IPR027417">
    <property type="entry name" value="P-loop_NTPase"/>
</dbReference>
<dbReference type="Gene3D" id="1.10.8.60">
    <property type="match status" value="1"/>
</dbReference>
<dbReference type="CDD" id="cd00009">
    <property type="entry name" value="AAA"/>
    <property type="match status" value="1"/>
</dbReference>
<organism evidence="7 8">
    <name type="scientific">Stutzerimonas stutzeri</name>
    <name type="common">Pseudomonas stutzeri</name>
    <dbReference type="NCBI Taxonomy" id="316"/>
    <lineage>
        <taxon>Bacteria</taxon>
        <taxon>Pseudomonadati</taxon>
        <taxon>Pseudomonadota</taxon>
        <taxon>Gammaproteobacteria</taxon>
        <taxon>Pseudomonadales</taxon>
        <taxon>Pseudomonadaceae</taxon>
        <taxon>Stutzerimonas</taxon>
    </lineage>
</organism>
<keyword evidence="2" id="KW-0067">ATP-binding</keyword>
<evidence type="ECO:0000256" key="5">
    <source>
        <dbReference type="ARBA" id="ARBA00023163"/>
    </source>
</evidence>
<sequence>MFKQKPDGAKVVTLNSVSHAMNYSREELFAPAPARKKILIVGNPAQAGCEFLEAGLRKEGCAVFLHADLNDLDSAALKGASLVFVVISGIQQPALYTQIDSLIRRGRSVSVIPVVQYADQEKAAALLELGCVDYLLSPFSESQLSALLRRQEFADAAQESFVSCSQAGRRLLAMAQRVSLTRAPILITGETGTGKELMARYIHRFSASADAPFIAVNCAAIPEQMLESILFGHEKGAFTGAVTAQPGKFELANGGTLLLDEIGELPLGLQAKLLRVLQEQRVERLGGRKEIELNVRIIAATNRDLQAEVAQGRFRADLMFRLDVLPLHISPLRERKEDVLPLARRFVAKYAPQEADEELFTSDACRALLQHDWPGNARELENTVQRALVLRNGLFIQPQDLGLAAPPQAEVRSERLPLPAVESGKAALRASGKWAEYQHVIDTIRKFDGHKTKAAASLGMTSRALRYRLNAMREQGIELNF</sequence>
<dbReference type="Gene3D" id="3.40.50.2300">
    <property type="match status" value="1"/>
</dbReference>
<dbReference type="Gene3D" id="3.40.50.300">
    <property type="entry name" value="P-loop containing nucleotide triphosphate hydrolases"/>
    <property type="match status" value="1"/>
</dbReference>
<keyword evidence="1" id="KW-0547">Nucleotide-binding</keyword>
<gene>
    <name evidence="7" type="ORF">A9A72_1231093</name>
</gene>